<protein>
    <recommendedName>
        <fullName evidence="12">PLAT domain-containing protein</fullName>
    </recommendedName>
</protein>
<dbReference type="InterPro" id="IPR057774">
    <property type="entry name" value="D8C_UMOD/GP2/OIT3-like"/>
</dbReference>
<dbReference type="GO" id="GO:0005509">
    <property type="term" value="F:calcium ion binding"/>
    <property type="evidence" value="ECO:0007669"/>
    <property type="project" value="InterPro"/>
</dbReference>
<feature type="transmembrane region" description="Helical" evidence="11">
    <location>
        <begin position="1465"/>
        <end position="1486"/>
    </location>
</feature>
<feature type="domain" description="PLAT" evidence="12">
    <location>
        <begin position="1303"/>
        <end position="1422"/>
    </location>
</feature>
<dbReference type="Proteomes" id="UP000663832">
    <property type="component" value="Unassembled WGS sequence"/>
</dbReference>
<dbReference type="InterPro" id="IPR001024">
    <property type="entry name" value="PLAT/LH2_dom"/>
</dbReference>
<keyword evidence="8" id="KW-0325">Glycoprotein</keyword>
<evidence type="ECO:0000256" key="5">
    <source>
        <dbReference type="ARBA" id="ARBA00022989"/>
    </source>
</evidence>
<dbReference type="Pfam" id="PF01477">
    <property type="entry name" value="PLAT"/>
    <property type="match status" value="1"/>
</dbReference>
<evidence type="ECO:0000256" key="8">
    <source>
        <dbReference type="ARBA" id="ARBA00023180"/>
    </source>
</evidence>
<feature type="transmembrane region" description="Helical" evidence="11">
    <location>
        <begin position="2045"/>
        <end position="2064"/>
    </location>
</feature>
<dbReference type="InterPro" id="IPR046791">
    <property type="entry name" value="Polycystin_dom"/>
</dbReference>
<dbReference type="PRINTS" id="PR01433">
    <property type="entry name" value="POLYCYSTIN2"/>
</dbReference>
<feature type="transmembrane region" description="Helical" evidence="11">
    <location>
        <begin position="2085"/>
        <end position="2107"/>
    </location>
</feature>
<evidence type="ECO:0000313" key="16">
    <source>
        <dbReference type="Proteomes" id="UP000663832"/>
    </source>
</evidence>
<accession>A0A814JH03</accession>
<dbReference type="SUPFAM" id="SSF49723">
    <property type="entry name" value="Lipase/lipooxygenase domain (PLAT/LH2 domain)"/>
    <property type="match status" value="1"/>
</dbReference>
<dbReference type="EMBL" id="CAJNOM010000095">
    <property type="protein sequence ID" value="CAF1035757.1"/>
    <property type="molecule type" value="Genomic_DNA"/>
</dbReference>
<comment type="similarity">
    <text evidence="2">Belongs to the polycystin family.</text>
</comment>
<dbReference type="Proteomes" id="UP000663877">
    <property type="component" value="Unassembled WGS sequence"/>
</dbReference>
<dbReference type="Pfam" id="PF20519">
    <property type="entry name" value="Polycystin_dom"/>
    <property type="match status" value="1"/>
</dbReference>
<dbReference type="Gene3D" id="2.60.60.20">
    <property type="entry name" value="PLAT/LH2 domain"/>
    <property type="match status" value="1"/>
</dbReference>
<feature type="transmembrane region" description="Helical" evidence="11">
    <location>
        <begin position="1511"/>
        <end position="1532"/>
    </location>
</feature>
<evidence type="ECO:0000256" key="2">
    <source>
        <dbReference type="ARBA" id="ARBA00007200"/>
    </source>
</evidence>
<reference evidence="14" key="1">
    <citation type="submission" date="2021-02" db="EMBL/GenBank/DDBJ databases">
        <authorList>
            <person name="Nowell W R."/>
        </authorList>
    </citation>
    <scope>NUCLEOTIDE SEQUENCE</scope>
</reference>
<keyword evidence="16" id="KW-1185">Reference proteome</keyword>
<keyword evidence="5 11" id="KW-1133">Transmembrane helix</keyword>
<dbReference type="Pfam" id="PF23283">
    <property type="entry name" value="D8C_UMOD"/>
    <property type="match status" value="1"/>
</dbReference>
<dbReference type="PROSITE" id="PS50095">
    <property type="entry name" value="PLAT"/>
    <property type="match status" value="1"/>
</dbReference>
<feature type="transmembrane region" description="Helical" evidence="11">
    <location>
        <begin position="1572"/>
        <end position="1595"/>
    </location>
</feature>
<keyword evidence="4" id="KW-0732">Signal</keyword>
<feature type="transmembrane region" description="Helical" evidence="11">
    <location>
        <begin position="1615"/>
        <end position="1638"/>
    </location>
</feature>
<evidence type="ECO:0000256" key="1">
    <source>
        <dbReference type="ARBA" id="ARBA00004141"/>
    </source>
</evidence>
<dbReference type="PANTHER" id="PTHR10877:SF194">
    <property type="entry name" value="LOCATION OF VULVA DEFECTIVE 1"/>
    <property type="match status" value="1"/>
</dbReference>
<evidence type="ECO:0000256" key="3">
    <source>
        <dbReference type="ARBA" id="ARBA00022692"/>
    </source>
</evidence>
<dbReference type="GO" id="GO:0005262">
    <property type="term" value="F:calcium channel activity"/>
    <property type="evidence" value="ECO:0007669"/>
    <property type="project" value="TreeGrafter"/>
</dbReference>
<dbReference type="OrthoDB" id="2015116at2759"/>
<name>A0A814JH03_9BILA</name>
<feature type="transmembrane region" description="Helical" evidence="11">
    <location>
        <begin position="2143"/>
        <end position="2168"/>
    </location>
</feature>
<evidence type="ECO:0000313" key="13">
    <source>
        <dbReference type="EMBL" id="CAF1003554.1"/>
    </source>
</evidence>
<feature type="transmembrane region" description="Helical" evidence="11">
    <location>
        <begin position="1260"/>
        <end position="1278"/>
    </location>
</feature>
<keyword evidence="6 11" id="KW-0472">Membrane</keyword>
<dbReference type="GO" id="GO:0016020">
    <property type="term" value="C:membrane"/>
    <property type="evidence" value="ECO:0007669"/>
    <property type="project" value="UniProtKB-SubCell"/>
</dbReference>
<comment type="subcellular location">
    <subcellularLocation>
        <location evidence="1">Membrane</location>
        <topology evidence="1">Multi-pass membrane protein</topology>
    </subcellularLocation>
</comment>
<evidence type="ECO:0000313" key="14">
    <source>
        <dbReference type="EMBL" id="CAF1035757.1"/>
    </source>
</evidence>
<proteinExistence type="inferred from homology"/>
<dbReference type="Pfam" id="PF02010">
    <property type="entry name" value="REJ"/>
    <property type="match status" value="1"/>
</dbReference>
<comment type="caution">
    <text evidence="14">The sequence shown here is derived from an EMBL/GenBank/DDBJ whole genome shotgun (WGS) entry which is preliminary data.</text>
</comment>
<evidence type="ECO:0000256" key="4">
    <source>
        <dbReference type="ARBA" id="ARBA00022729"/>
    </source>
</evidence>
<dbReference type="InterPro" id="IPR036392">
    <property type="entry name" value="PLAT/LH2_dom_sf"/>
</dbReference>
<feature type="transmembrane region" description="Helical" evidence="11">
    <location>
        <begin position="1988"/>
        <end position="2013"/>
    </location>
</feature>
<dbReference type="InterPro" id="IPR002859">
    <property type="entry name" value="PKD/REJ-like"/>
</dbReference>
<dbReference type="InterPro" id="IPR003915">
    <property type="entry name" value="PKD_2"/>
</dbReference>
<feature type="disulfide bond" evidence="9">
    <location>
        <begin position="1811"/>
        <end position="1821"/>
    </location>
</feature>
<dbReference type="InterPro" id="IPR051223">
    <property type="entry name" value="Polycystin"/>
</dbReference>
<evidence type="ECO:0000256" key="10">
    <source>
        <dbReference type="PROSITE-ProRule" id="PRU00152"/>
    </source>
</evidence>
<keyword evidence="7" id="KW-1015">Disulfide bond</keyword>
<dbReference type="EMBL" id="CAJNOM010000081">
    <property type="protein sequence ID" value="CAF1003554.1"/>
    <property type="molecule type" value="Genomic_DNA"/>
</dbReference>
<dbReference type="FunFam" id="2.60.60.20:FF:000022">
    <property type="entry name" value="Uncharacterized protein"/>
    <property type="match status" value="1"/>
</dbReference>
<evidence type="ECO:0000256" key="11">
    <source>
        <dbReference type="SAM" id="Phobius"/>
    </source>
</evidence>
<evidence type="ECO:0000256" key="9">
    <source>
        <dbReference type="PIRSR" id="PIRSR603915-2"/>
    </source>
</evidence>
<evidence type="ECO:0000256" key="7">
    <source>
        <dbReference type="ARBA" id="ARBA00023157"/>
    </source>
</evidence>
<feature type="transmembrane region" description="Helical" evidence="11">
    <location>
        <begin position="1955"/>
        <end position="1976"/>
    </location>
</feature>
<dbReference type="SMART" id="SM00308">
    <property type="entry name" value="LH2"/>
    <property type="match status" value="1"/>
</dbReference>
<evidence type="ECO:0000313" key="15">
    <source>
        <dbReference type="EMBL" id="CAF1110934.1"/>
    </source>
</evidence>
<gene>
    <name evidence="15" type="ORF">BJG266_LOCUS21889</name>
    <name evidence="13" type="ORF">QVE165_LOCUS15069</name>
    <name evidence="14" type="ORF">QVE165_LOCUS16792</name>
</gene>
<evidence type="ECO:0000256" key="6">
    <source>
        <dbReference type="ARBA" id="ARBA00023136"/>
    </source>
</evidence>
<comment type="caution">
    <text evidence="10">Lacks conserved residue(s) required for the propagation of feature annotation.</text>
</comment>
<organism evidence="14 16">
    <name type="scientific">Adineta steineri</name>
    <dbReference type="NCBI Taxonomy" id="433720"/>
    <lineage>
        <taxon>Eukaryota</taxon>
        <taxon>Metazoa</taxon>
        <taxon>Spiralia</taxon>
        <taxon>Gnathifera</taxon>
        <taxon>Rotifera</taxon>
        <taxon>Eurotatoria</taxon>
        <taxon>Bdelloidea</taxon>
        <taxon>Adinetida</taxon>
        <taxon>Adinetidae</taxon>
        <taxon>Adineta</taxon>
    </lineage>
</organism>
<sequence>MWVRFVGVGGTKIPTSPVAVERCGTIATGWYSGQMPTSVNTTMNGTVCYAFGSSNCTMNNRISVTNCGSYYVYQLSAPPQCDLRYCTDIPGVWITDTTITPIEVITSSTPIVSSQCYNYTLINDPTNSVNVTTNISVIDCGSYYVYQLCAPPGCQLRYCTDIPGVWITDATIVPIAGQITSMATSTISSINSICLPPIITLIPGALLLSSPIEFRRSQDFCISSIIQFNCNISFSTTTQWEIKNCSLNCSHKITLDQQIITTLSELYIPARTLAYGLYQLQLTVTMINSPSITTITSSVYVRITPSGITANLVQLGTSMITRGDQQDLKLDPGTFSVNPDDDSFDATKWKYEYYCRIYGLYMFPNFQGALLSIDDSRIDPYNPSCLSNQTGNKTELKFDGVGLLSKSSVTILAGSLKSNRTYQFMVQMENLRNSSIQATGYVLVTVVDTRPQMVLIGCVIWTMCVPNLEFQFVNPTTQVALFAICNGNCTTLENIIWNVYQGSSNSSSNVTQWILFNQMNTYENIWFFGRNTSNFTATNQLFLNNPQIDLWRFEVVYNFTFETSLSSLNFIINQPPYNGSCSMNPSNGTTSTLFTIECPNWYDEDDVKDYSLYIWTTDQRERMMIAFSSVSTFQVYLPAGLSHTIMYIRDTLECTAEFNMSSINVTTDFDTINDLINNIQNPTNNPLINILVGGNQNLVGQVIVSVSQQFNQMNNESIDSAVSNGIPATSISISSLGSQSSQEISTPMNDSALIEYNKQLNSLANVRDQLIKYLVDLQVSDSNSLKLQSLSLAQFSGSTNQLTRTVLMLVSNKCYQLSLTLRSMATLIAYEDVQIIASQLIQCATNILSAVNGPLQERTLVLDLDSSRATAFPTDYDTDIESEWSNPNLFANGNDFSWKTIEQGRNTYYQKQLATTISNQMNELKSLLTSTLNIHINIGQNLTINTPSSFMSLETISIESLSNKQIQQVGNAQINMPEHVNSDISDNSAVILRSIMEPLAAYGSSKSALANTNVSTSISLSVVDRNGNEVTIKTDETNPIEIIIPHDPSLIIPSMIIQNVTSINSTFHNQLFSYHYMNITNILPISAHIEINPLEINISYLFIYKFDQIPQLNTSINQIDGWTLFCSVNSTNESIYTYFINNQQTLGHQSIIFGLRELNSTEVEDFCRNSSIVNPPITDLKFNFTSNYELRIYTSGCYYLDENNQWQSDGLVVGPLTNHYETQCFSTHLTTFASGFHVFPESVNWNYVFANADFMKNKTIYLTIICVCVIYVILIIFSRYKDKKDIEKLGVTPLPDNHKSDKYFYQIIVFTGQRKHAGTKSKVHFVLSGDSDTTHVRTFADPHRQIFQRGGIDSFIMAVPKSLGLLNCIRIWHDNSGHGSSSSWFLKYLIVRDLQTMEKFHFISQRWFAVEKEDGNIERVLPIASEIEKQEFSYVLSKKSYHSVSDGHLWFSIFSRPPSTTFTRVQRCTCCFVLLFISMFLNIMYYDLSNEAKTNSASLSFDSSYINPQQIIIGIIVEVFALIPSLLLVQLFRRLRSRRQQISPLRQALYSIKSNLDIKRENQQKLGRTFPWWYIFIAYGFSILLVGVSVIFIIARGIEFGDEKTQKWLISILSGFFSSIFLTQPLKIISLAIFFAFFCRKPNDDKEANEYLNDDQFDLNDDEEYLHSIKVNSLFLYRSPIRANRLNKGEITFARDQRLKEIYMWSILREIFIYSCFLSLLCTVTYSNHHPNASLQVNHLRNYFLDSDYTQITTINQYWYWLENSFVENIRAQQWYNGDAPRNLSGYINDKSNRLIGWATMRQLRIKSQLCQVKNEIISTCQYDYSSSNEDKHSYQPGWFNETIETYSLSISQSFQYQSSKDLDTYTYVGDYGNYEGGGYIYEFRGSLSDLQSNVSQLHTLGWIDNQTRAVIIELSLYNPNAQLFTSVIFLTEFLSTGGIYLSSRFEPMNFDAFISMYQLISILVYMIMILYFMWIESRLLLKLKRNYFHGFWSYIEIGIIVCSWTSVGIYVWRYKECQRIGELFEETNGYVYINLQLASYINDILTFLFAFCCFFGTIKFIRLCRFDQRLNLFIQTLQYAGKELISFAMMFSMVFISFVCLFYLLFVSKLDACSSLLKTSQMLFEMSLMKFDAHELSGAAPFLGPFCLSLFIILVVFVCISMFITIISDSFRRARKNLNNDQEIFSYMLNKFQRWTGLKKANEEERYALMRLEYFDPIEGFPERIDQLLDAINRLYMTQISERSRMEKDEF</sequence>
<evidence type="ECO:0000259" key="12">
    <source>
        <dbReference type="PROSITE" id="PS50095"/>
    </source>
</evidence>
<keyword evidence="3 11" id="KW-0812">Transmembrane</keyword>
<dbReference type="PANTHER" id="PTHR10877">
    <property type="entry name" value="POLYCYSTIN FAMILY MEMBER"/>
    <property type="match status" value="1"/>
</dbReference>
<dbReference type="InterPro" id="IPR013122">
    <property type="entry name" value="PKD1_2_channel"/>
</dbReference>
<dbReference type="GO" id="GO:0050982">
    <property type="term" value="P:detection of mechanical stimulus"/>
    <property type="evidence" value="ECO:0007669"/>
    <property type="project" value="TreeGrafter"/>
</dbReference>
<dbReference type="Pfam" id="PF08016">
    <property type="entry name" value="PKD_channel"/>
    <property type="match status" value="1"/>
</dbReference>
<dbReference type="EMBL" id="CAJNOI010000133">
    <property type="protein sequence ID" value="CAF1110934.1"/>
    <property type="molecule type" value="Genomic_DNA"/>
</dbReference>